<dbReference type="EMBL" id="SLWR01000012">
    <property type="protein sequence ID" value="TCO43619.1"/>
    <property type="molecule type" value="Genomic_DNA"/>
</dbReference>
<evidence type="ECO:0000313" key="1">
    <source>
        <dbReference type="EMBL" id="TCO43619.1"/>
    </source>
</evidence>
<proteinExistence type="predicted"/>
<accession>A0A4R2IIH8</accession>
<dbReference type="OrthoDB" id="4133113at2"/>
<comment type="caution">
    <text evidence="1">The sequence shown here is derived from an EMBL/GenBank/DDBJ whole genome shotgun (WGS) entry which is preliminary data.</text>
</comment>
<sequence>MIWDEPVGATYFAESDPHDPVGPKQRPDLRACLLLHLLFTPRLVIGDSQALNNPAFRALLTDESGTPSADSDIAPLLARGDLVIAKRTGQTLAEIRAGHAAGDVVGVPPVEYAAFLDEIATEAWEWEPAAIAAEFKANSLLRLSEVAGESPDPQQLAAVRNWAEEREPLLYNDLRKRLREVDGPTYDLVDRLVGIEYRMGLPNALGMPTADSATSLSSPFAYLSFSEPTEIGAVRTWVLRPEALAKLPVAAVMAAAELPASRTVKDQLGKIEVGLEPDLQVLYAALDELVRRLESAALELAEGGDAAALKELKRRPARVRLWKAVKFSALSTGLCVGFDVHSGGLPGRLPLVAQLITIGASMARDIRGAQREGGAAELTDLVQRADARRDGAGLLKRVVLPPQ</sequence>
<reference evidence="1 2" key="1">
    <citation type="journal article" date="2015" name="Stand. Genomic Sci.">
        <title>Genomic Encyclopedia of Bacterial and Archaeal Type Strains, Phase III: the genomes of soil and plant-associated and newly described type strains.</title>
        <authorList>
            <person name="Whitman W.B."/>
            <person name="Woyke T."/>
            <person name="Klenk H.P."/>
            <person name="Zhou Y."/>
            <person name="Lilburn T.G."/>
            <person name="Beck B.J."/>
            <person name="De Vos P."/>
            <person name="Vandamme P."/>
            <person name="Eisen J.A."/>
            <person name="Garrity G."/>
            <person name="Hugenholtz P."/>
            <person name="Kyrpides N.C."/>
        </authorList>
    </citation>
    <scope>NUCLEOTIDE SEQUENCE [LARGE SCALE GENOMIC DNA]</scope>
    <source>
        <strain evidence="1 2">VKM Ac-2541</strain>
    </source>
</reference>
<organism evidence="1 2">
    <name type="scientific">Kribbella antiqua</name>
    <dbReference type="NCBI Taxonomy" id="2512217"/>
    <lineage>
        <taxon>Bacteria</taxon>
        <taxon>Bacillati</taxon>
        <taxon>Actinomycetota</taxon>
        <taxon>Actinomycetes</taxon>
        <taxon>Propionibacteriales</taxon>
        <taxon>Kribbellaceae</taxon>
        <taxon>Kribbella</taxon>
    </lineage>
</organism>
<dbReference type="Proteomes" id="UP000295573">
    <property type="component" value="Unassembled WGS sequence"/>
</dbReference>
<keyword evidence="2" id="KW-1185">Reference proteome</keyword>
<name>A0A4R2IIH8_9ACTN</name>
<dbReference type="AlphaFoldDB" id="A0A4R2IIH8"/>
<dbReference type="RefSeq" id="WP_132154951.1">
    <property type="nucleotide sequence ID" value="NZ_SLWR01000012.1"/>
</dbReference>
<evidence type="ECO:0000313" key="2">
    <source>
        <dbReference type="Proteomes" id="UP000295573"/>
    </source>
</evidence>
<gene>
    <name evidence="1" type="ORF">EV646_112196</name>
</gene>
<protein>
    <submittedName>
        <fullName evidence="1">Uncharacterized protein</fullName>
    </submittedName>
</protein>